<dbReference type="EMBL" id="JAVRRD010000012">
    <property type="protein sequence ID" value="KAK5053262.1"/>
    <property type="molecule type" value="Genomic_DNA"/>
</dbReference>
<keyword evidence="1" id="KW-0175">Coiled coil</keyword>
<accession>A0AAV9NAX4</accession>
<dbReference type="GeneID" id="89970448"/>
<gene>
    <name evidence="2" type="ORF">LTR84_002236</name>
</gene>
<evidence type="ECO:0000313" key="3">
    <source>
        <dbReference type="Proteomes" id="UP001358417"/>
    </source>
</evidence>
<evidence type="ECO:0000256" key="1">
    <source>
        <dbReference type="SAM" id="Coils"/>
    </source>
</evidence>
<sequence>MPPMTFNLPLRLSSSNPSSSITNHPSFAFCYADKPAALTHFLEKKSPLAPKDLFANHEFMTYIMSKEEGPTVQYENLRPALTALRPWLRLSPNGRKLLNFYKDFLQLHGQWVMAATEQASYEIHIQLTIAVYLKRGRDQKLLAQMEKDLPGITVAIMNHQTPCPPNFEKCTQAKIAAMSQKTNELVRRLTDLKKSNEFKTQHSRLLATMALAEKKLEKMRSQRKSREAAQAALRRSNDSDNVRQLGTTGMVRHLPHVEESLREFTEEEKDTYFNFNEPVASVGATG</sequence>
<dbReference type="AlphaFoldDB" id="A0AAV9NAX4"/>
<organism evidence="2 3">
    <name type="scientific">Exophiala bonariae</name>
    <dbReference type="NCBI Taxonomy" id="1690606"/>
    <lineage>
        <taxon>Eukaryota</taxon>
        <taxon>Fungi</taxon>
        <taxon>Dikarya</taxon>
        <taxon>Ascomycota</taxon>
        <taxon>Pezizomycotina</taxon>
        <taxon>Eurotiomycetes</taxon>
        <taxon>Chaetothyriomycetidae</taxon>
        <taxon>Chaetothyriales</taxon>
        <taxon>Herpotrichiellaceae</taxon>
        <taxon>Exophiala</taxon>
    </lineage>
</organism>
<protein>
    <submittedName>
        <fullName evidence="2">Uncharacterized protein</fullName>
    </submittedName>
</protein>
<dbReference type="Proteomes" id="UP001358417">
    <property type="component" value="Unassembled WGS sequence"/>
</dbReference>
<dbReference type="RefSeq" id="XP_064706704.1">
    <property type="nucleotide sequence ID" value="XM_064845850.1"/>
</dbReference>
<name>A0AAV9NAX4_9EURO</name>
<feature type="coiled-coil region" evidence="1">
    <location>
        <begin position="202"/>
        <end position="229"/>
    </location>
</feature>
<reference evidence="2 3" key="1">
    <citation type="submission" date="2023-08" db="EMBL/GenBank/DDBJ databases">
        <title>Black Yeasts Isolated from many extreme environments.</title>
        <authorList>
            <person name="Coleine C."/>
            <person name="Stajich J.E."/>
            <person name="Selbmann L."/>
        </authorList>
    </citation>
    <scope>NUCLEOTIDE SEQUENCE [LARGE SCALE GENOMIC DNA]</scope>
    <source>
        <strain evidence="2 3">CCFEE 5792</strain>
    </source>
</reference>
<proteinExistence type="predicted"/>
<evidence type="ECO:0000313" key="2">
    <source>
        <dbReference type="EMBL" id="KAK5053262.1"/>
    </source>
</evidence>
<keyword evidence="3" id="KW-1185">Reference proteome</keyword>
<comment type="caution">
    <text evidence="2">The sequence shown here is derived from an EMBL/GenBank/DDBJ whole genome shotgun (WGS) entry which is preliminary data.</text>
</comment>